<evidence type="ECO:0000313" key="3">
    <source>
        <dbReference type="Proteomes" id="UP000318509"/>
    </source>
</evidence>
<sequence length="571" mass="63510">MDAFAGGRRLVEQFTFPPPPNSQAPEWPGTPLGASNTITRTKTRTAVHDKTLDRVPGRRDELVSAAVEYIARRGVKEALTLQDVIIHGVRVRAITNSPHLHSQWVLNWYSPEEWQKVTGHAPPGQPQVTVYALGGVGDQPEAAYYSRATNTIVFFNTSYYGQLKSWVLGAVGRVLAEEWGIHSIHGACVEKDGQGVLYIAPTGTGKSTSSYGLQATYPNTRFHSDDWVYVRYTYAVRDGRRIAPFEVAPAHGEPVRGYRVFRWLEDHRGESGQARGIDLENRETAVPLSALDLAQPVQAHAYTSEKIFYLRTNLVSSFPLAAYEMLRSPLENVPDVSMKFIDDHAAELDALADDVRRDPGPAGDYFQGMSREQVRAILARLVAFDNGRAMLDITHILPSDRVVMNPMAPTQLGSVILLKRDRRDRTVLESLSLEKFIGRLLRGETPDGKKETAYNAYRAVDDEAERRFIDRLEAEAAQAGGNIEVLYPALRHHPEVPETLAEEIELFRVLFQACRCYDLNTILTTDPKVRGLKEAVAATMGLIAHALAVRQGAVRLAIDDYRRALTGVVST</sequence>
<proteinExistence type="predicted"/>
<dbReference type="Gene3D" id="3.40.50.300">
    <property type="entry name" value="P-loop containing nucleotide triphosphate hydrolases"/>
    <property type="match status" value="1"/>
</dbReference>
<dbReference type="EMBL" id="VBAK01000163">
    <property type="protein sequence ID" value="TMI87284.1"/>
    <property type="molecule type" value="Genomic_DNA"/>
</dbReference>
<reference evidence="2 3" key="1">
    <citation type="journal article" date="2019" name="Nat. Microbiol.">
        <title>Mediterranean grassland soil C-N compound turnover is dependent on rainfall and depth, and is mediated by genomically divergent microorganisms.</title>
        <authorList>
            <person name="Diamond S."/>
            <person name="Andeer P.F."/>
            <person name="Li Z."/>
            <person name="Crits-Christoph A."/>
            <person name="Burstein D."/>
            <person name="Anantharaman K."/>
            <person name="Lane K.R."/>
            <person name="Thomas B.C."/>
            <person name="Pan C."/>
            <person name="Northen T.R."/>
            <person name="Banfield J.F."/>
        </authorList>
    </citation>
    <scope>NUCLEOTIDE SEQUENCE [LARGE SCALE GENOMIC DNA]</scope>
    <source>
        <strain evidence="2">NP_3</strain>
    </source>
</reference>
<feature type="region of interest" description="Disordered" evidence="1">
    <location>
        <begin position="15"/>
        <end position="36"/>
    </location>
</feature>
<dbReference type="InterPro" id="IPR027417">
    <property type="entry name" value="P-loop_NTPase"/>
</dbReference>
<dbReference type="SUPFAM" id="SSF53795">
    <property type="entry name" value="PEP carboxykinase-like"/>
    <property type="match status" value="1"/>
</dbReference>
<protein>
    <submittedName>
        <fullName evidence="2">Uncharacterized protein</fullName>
    </submittedName>
</protein>
<name>A0A537JV05_9BACT</name>
<evidence type="ECO:0000313" key="2">
    <source>
        <dbReference type="EMBL" id="TMI87284.1"/>
    </source>
</evidence>
<comment type="caution">
    <text evidence="2">The sequence shown here is derived from an EMBL/GenBank/DDBJ whole genome shotgun (WGS) entry which is preliminary data.</text>
</comment>
<accession>A0A537JV05</accession>
<dbReference type="AlphaFoldDB" id="A0A537JV05"/>
<gene>
    <name evidence="2" type="ORF">E6H00_16125</name>
</gene>
<evidence type="ECO:0000256" key="1">
    <source>
        <dbReference type="SAM" id="MobiDB-lite"/>
    </source>
</evidence>
<dbReference type="Proteomes" id="UP000318509">
    <property type="component" value="Unassembled WGS sequence"/>
</dbReference>
<organism evidence="2 3">
    <name type="scientific">Candidatus Segetimicrobium genomatis</name>
    <dbReference type="NCBI Taxonomy" id="2569760"/>
    <lineage>
        <taxon>Bacteria</taxon>
        <taxon>Bacillati</taxon>
        <taxon>Candidatus Sysuimicrobiota</taxon>
        <taxon>Candidatus Sysuimicrobiia</taxon>
        <taxon>Candidatus Sysuimicrobiales</taxon>
        <taxon>Candidatus Segetimicrobiaceae</taxon>
        <taxon>Candidatus Segetimicrobium</taxon>
    </lineage>
</organism>